<comment type="caution">
    <text evidence="2">The sequence shown here is derived from an EMBL/GenBank/DDBJ whole genome shotgun (WGS) entry which is preliminary data.</text>
</comment>
<gene>
    <name evidence="2" type="ORF">GGX14DRAFT_461107</name>
</gene>
<dbReference type="EMBL" id="JARJCW010000049">
    <property type="protein sequence ID" value="KAJ7203764.1"/>
    <property type="molecule type" value="Genomic_DNA"/>
</dbReference>
<dbReference type="Proteomes" id="UP001219525">
    <property type="component" value="Unassembled WGS sequence"/>
</dbReference>
<protein>
    <recommendedName>
        <fullName evidence="4">Helix-turn-helix domain-containing protein</fullName>
    </recommendedName>
</protein>
<dbReference type="AlphaFoldDB" id="A0AAD6V8B1"/>
<feature type="region of interest" description="Disordered" evidence="1">
    <location>
        <begin position="193"/>
        <end position="212"/>
    </location>
</feature>
<evidence type="ECO:0000256" key="1">
    <source>
        <dbReference type="SAM" id="MobiDB-lite"/>
    </source>
</evidence>
<evidence type="ECO:0000313" key="3">
    <source>
        <dbReference type="Proteomes" id="UP001219525"/>
    </source>
</evidence>
<reference evidence="2" key="1">
    <citation type="submission" date="2023-03" db="EMBL/GenBank/DDBJ databases">
        <title>Massive genome expansion in bonnet fungi (Mycena s.s.) driven by repeated elements and novel gene families across ecological guilds.</title>
        <authorList>
            <consortium name="Lawrence Berkeley National Laboratory"/>
            <person name="Harder C.B."/>
            <person name="Miyauchi S."/>
            <person name="Viragh M."/>
            <person name="Kuo A."/>
            <person name="Thoen E."/>
            <person name="Andreopoulos B."/>
            <person name="Lu D."/>
            <person name="Skrede I."/>
            <person name="Drula E."/>
            <person name="Henrissat B."/>
            <person name="Morin E."/>
            <person name="Kohler A."/>
            <person name="Barry K."/>
            <person name="LaButti K."/>
            <person name="Morin E."/>
            <person name="Salamov A."/>
            <person name="Lipzen A."/>
            <person name="Mereny Z."/>
            <person name="Hegedus B."/>
            <person name="Baldrian P."/>
            <person name="Stursova M."/>
            <person name="Weitz H."/>
            <person name="Taylor A."/>
            <person name="Grigoriev I.V."/>
            <person name="Nagy L.G."/>
            <person name="Martin F."/>
            <person name="Kauserud H."/>
        </authorList>
    </citation>
    <scope>NUCLEOTIDE SEQUENCE</scope>
    <source>
        <strain evidence="2">9144</strain>
    </source>
</reference>
<evidence type="ECO:0000313" key="2">
    <source>
        <dbReference type="EMBL" id="KAJ7203764.1"/>
    </source>
</evidence>
<evidence type="ECO:0008006" key="4">
    <source>
        <dbReference type="Google" id="ProtNLM"/>
    </source>
</evidence>
<accession>A0AAD6V8B1</accession>
<proteinExistence type="predicted"/>
<name>A0AAD6V8B1_9AGAR</name>
<feature type="region of interest" description="Disordered" evidence="1">
    <location>
        <begin position="127"/>
        <end position="156"/>
    </location>
</feature>
<feature type="non-terminal residue" evidence="2">
    <location>
        <position position="316"/>
    </location>
</feature>
<organism evidence="2 3">
    <name type="scientific">Mycena pura</name>
    <dbReference type="NCBI Taxonomy" id="153505"/>
    <lineage>
        <taxon>Eukaryota</taxon>
        <taxon>Fungi</taxon>
        <taxon>Dikarya</taxon>
        <taxon>Basidiomycota</taxon>
        <taxon>Agaricomycotina</taxon>
        <taxon>Agaricomycetes</taxon>
        <taxon>Agaricomycetidae</taxon>
        <taxon>Agaricales</taxon>
        <taxon>Marasmiineae</taxon>
        <taxon>Mycenaceae</taxon>
        <taxon>Mycena</taxon>
    </lineage>
</organism>
<sequence>MPAADARGRHKNPTCANFLNNVPVAAPPGPHTRRALNRKGRAICRIVHAHGWKIAGIADIMRVHYSSVHRAVSNAYVPRDNVSKDYSHVGIDFRKHFPPSAESEAADWLRMRVMALTEVTLKKTATAGVETGPLDPSDNESTSSDKVKSETDDEHEVDYHVGRSINPPVRTSPLRADAGGPHMRMTRLLPPAQPNPMRSKPHMAAPPTPRTPGIGLLRTANTGNPRTKPAAGPGLRKFLQDAAGFDLTVHLPLLVACGIGDVAVLRTMAAWDDAALHRALRQLLTAAGSPDLEGGAGLNGVELIALEMAVQGLRQG</sequence>
<keyword evidence="3" id="KW-1185">Reference proteome</keyword>